<accession>A0ACA9PAI9</accession>
<comment type="caution">
    <text evidence="1">The sequence shown here is derived from an EMBL/GenBank/DDBJ whole genome shotgun (WGS) entry which is preliminary data.</text>
</comment>
<reference evidence="1" key="1">
    <citation type="submission" date="2021-06" db="EMBL/GenBank/DDBJ databases">
        <authorList>
            <person name="Kallberg Y."/>
            <person name="Tangrot J."/>
            <person name="Rosling A."/>
        </authorList>
    </citation>
    <scope>NUCLEOTIDE SEQUENCE</scope>
    <source>
        <strain evidence="1">28 12/20/2015</strain>
    </source>
</reference>
<feature type="non-terminal residue" evidence="1">
    <location>
        <position position="1"/>
    </location>
</feature>
<name>A0ACA9PAI9_9GLOM</name>
<keyword evidence="2" id="KW-1185">Reference proteome</keyword>
<evidence type="ECO:0000313" key="2">
    <source>
        <dbReference type="Proteomes" id="UP000789366"/>
    </source>
</evidence>
<gene>
    <name evidence="1" type="ORF">SPELUC_LOCUS11055</name>
</gene>
<dbReference type="Proteomes" id="UP000789366">
    <property type="component" value="Unassembled WGS sequence"/>
</dbReference>
<protein>
    <submittedName>
        <fullName evidence="1">13619_t:CDS:1</fullName>
    </submittedName>
</protein>
<dbReference type="EMBL" id="CAJVPW010022248">
    <property type="protein sequence ID" value="CAG8696682.1"/>
    <property type="molecule type" value="Genomic_DNA"/>
</dbReference>
<evidence type="ECO:0000313" key="1">
    <source>
        <dbReference type="EMBL" id="CAG8696682.1"/>
    </source>
</evidence>
<proteinExistence type="predicted"/>
<sequence>GCSPEERSDEFAAYYTLPQKESISLVKYSLRIWSILEKHLAEAPLNCALVLA</sequence>
<organism evidence="1 2">
    <name type="scientific">Cetraspora pellucida</name>
    <dbReference type="NCBI Taxonomy" id="1433469"/>
    <lineage>
        <taxon>Eukaryota</taxon>
        <taxon>Fungi</taxon>
        <taxon>Fungi incertae sedis</taxon>
        <taxon>Mucoromycota</taxon>
        <taxon>Glomeromycotina</taxon>
        <taxon>Glomeromycetes</taxon>
        <taxon>Diversisporales</taxon>
        <taxon>Gigasporaceae</taxon>
        <taxon>Cetraspora</taxon>
    </lineage>
</organism>